<dbReference type="EMBL" id="CP012672">
    <property type="protein sequence ID" value="AUX28070.1"/>
    <property type="molecule type" value="Genomic_DNA"/>
</dbReference>
<dbReference type="Proteomes" id="UP000295497">
    <property type="component" value="Chromosome"/>
</dbReference>
<reference evidence="1 2" key="1">
    <citation type="submission" date="2015-09" db="EMBL/GenBank/DDBJ databases">
        <title>Sorangium comparison.</title>
        <authorList>
            <person name="Zaburannyi N."/>
            <person name="Bunk B."/>
            <person name="Overmann J."/>
            <person name="Mueller R."/>
        </authorList>
    </citation>
    <scope>NUCLEOTIDE SEQUENCE [LARGE SCALE GENOMIC DNA]</scope>
    <source>
        <strain evidence="1 2">So ce836</strain>
    </source>
</reference>
<accession>A0A4P2QE35</accession>
<organism evidence="1 2">
    <name type="scientific">Sorangium cellulosum</name>
    <name type="common">Polyangium cellulosum</name>
    <dbReference type="NCBI Taxonomy" id="56"/>
    <lineage>
        <taxon>Bacteria</taxon>
        <taxon>Pseudomonadati</taxon>
        <taxon>Myxococcota</taxon>
        <taxon>Polyangia</taxon>
        <taxon>Polyangiales</taxon>
        <taxon>Polyangiaceae</taxon>
        <taxon>Sorangium</taxon>
    </lineage>
</organism>
<dbReference type="AlphaFoldDB" id="A0A4P2QE35"/>
<evidence type="ECO:0000313" key="1">
    <source>
        <dbReference type="EMBL" id="AUX28070.1"/>
    </source>
</evidence>
<gene>
    <name evidence="1" type="ORF">SOCE836_001380</name>
</gene>
<proteinExistence type="predicted"/>
<name>A0A4P2QE35_SORCE</name>
<sequence>MAARDVHHGVRRLATAAGADTILTDGKAIASR</sequence>
<protein>
    <submittedName>
        <fullName evidence="1">Uncharacterized protein</fullName>
    </submittedName>
</protein>
<evidence type="ECO:0000313" key="2">
    <source>
        <dbReference type="Proteomes" id="UP000295497"/>
    </source>
</evidence>